<proteinExistence type="predicted"/>
<sequence>MRLMTQITSVSVGLSYLGRDCQDNHVQRRPEPLYPYPTELSSPIIKPVIPILVPASFVCQCTSYFGSHATTWRLLPTRFSSDWNRSTTYTICGVYIYLTRVPRRRATFSLKNETNPSGAPLAFGAKEVRWGQRRYARRRRGQWRRTMGGMQTHVQGGGAQMQCTGEGGVDGGSGTEGQATQHSTQRPPSINAGAGAPALTEGEGPAVMTQGTGSQGRRGWGCRHRGQRAEA</sequence>
<gene>
    <name evidence="2" type="ORF">DFH94DRAFT_466799</name>
</gene>
<evidence type="ECO:0000256" key="1">
    <source>
        <dbReference type="SAM" id="MobiDB-lite"/>
    </source>
</evidence>
<accession>A0A9P5MVZ8</accession>
<feature type="region of interest" description="Disordered" evidence="1">
    <location>
        <begin position="150"/>
        <end position="231"/>
    </location>
</feature>
<feature type="compositionally biased region" description="Gly residues" evidence="1">
    <location>
        <begin position="155"/>
        <end position="175"/>
    </location>
</feature>
<dbReference type="EMBL" id="WHVB01000008">
    <property type="protein sequence ID" value="KAF8480231.1"/>
    <property type="molecule type" value="Genomic_DNA"/>
</dbReference>
<evidence type="ECO:0000313" key="2">
    <source>
        <dbReference type="EMBL" id="KAF8480231.1"/>
    </source>
</evidence>
<keyword evidence="3" id="KW-1185">Reference proteome</keyword>
<dbReference type="Proteomes" id="UP000759537">
    <property type="component" value="Unassembled WGS sequence"/>
</dbReference>
<dbReference type="AlphaFoldDB" id="A0A9P5MVZ8"/>
<reference evidence="2" key="2">
    <citation type="journal article" date="2020" name="Nat. Commun.">
        <title>Large-scale genome sequencing of mycorrhizal fungi provides insights into the early evolution of symbiotic traits.</title>
        <authorList>
            <person name="Miyauchi S."/>
            <person name="Kiss E."/>
            <person name="Kuo A."/>
            <person name="Drula E."/>
            <person name="Kohler A."/>
            <person name="Sanchez-Garcia M."/>
            <person name="Morin E."/>
            <person name="Andreopoulos B."/>
            <person name="Barry K.W."/>
            <person name="Bonito G."/>
            <person name="Buee M."/>
            <person name="Carver A."/>
            <person name="Chen C."/>
            <person name="Cichocki N."/>
            <person name="Clum A."/>
            <person name="Culley D."/>
            <person name="Crous P.W."/>
            <person name="Fauchery L."/>
            <person name="Girlanda M."/>
            <person name="Hayes R.D."/>
            <person name="Keri Z."/>
            <person name="LaButti K."/>
            <person name="Lipzen A."/>
            <person name="Lombard V."/>
            <person name="Magnuson J."/>
            <person name="Maillard F."/>
            <person name="Murat C."/>
            <person name="Nolan M."/>
            <person name="Ohm R.A."/>
            <person name="Pangilinan J."/>
            <person name="Pereira M.F."/>
            <person name="Perotto S."/>
            <person name="Peter M."/>
            <person name="Pfister S."/>
            <person name="Riley R."/>
            <person name="Sitrit Y."/>
            <person name="Stielow J.B."/>
            <person name="Szollosi G."/>
            <person name="Zifcakova L."/>
            <person name="Stursova M."/>
            <person name="Spatafora J.W."/>
            <person name="Tedersoo L."/>
            <person name="Vaario L.M."/>
            <person name="Yamada A."/>
            <person name="Yan M."/>
            <person name="Wang P."/>
            <person name="Xu J."/>
            <person name="Bruns T."/>
            <person name="Baldrian P."/>
            <person name="Vilgalys R."/>
            <person name="Dunand C."/>
            <person name="Henrissat B."/>
            <person name="Grigoriev I.V."/>
            <person name="Hibbett D."/>
            <person name="Nagy L.G."/>
            <person name="Martin F.M."/>
        </authorList>
    </citation>
    <scope>NUCLEOTIDE SEQUENCE</scope>
    <source>
        <strain evidence="2">Prilba</strain>
    </source>
</reference>
<organism evidence="2 3">
    <name type="scientific">Russula ochroleuca</name>
    <dbReference type="NCBI Taxonomy" id="152965"/>
    <lineage>
        <taxon>Eukaryota</taxon>
        <taxon>Fungi</taxon>
        <taxon>Dikarya</taxon>
        <taxon>Basidiomycota</taxon>
        <taxon>Agaricomycotina</taxon>
        <taxon>Agaricomycetes</taxon>
        <taxon>Russulales</taxon>
        <taxon>Russulaceae</taxon>
        <taxon>Russula</taxon>
    </lineage>
</organism>
<protein>
    <submittedName>
        <fullName evidence="2">Uncharacterized protein</fullName>
    </submittedName>
</protein>
<evidence type="ECO:0000313" key="3">
    <source>
        <dbReference type="Proteomes" id="UP000759537"/>
    </source>
</evidence>
<comment type="caution">
    <text evidence="2">The sequence shown here is derived from an EMBL/GenBank/DDBJ whole genome shotgun (WGS) entry which is preliminary data.</text>
</comment>
<feature type="compositionally biased region" description="Polar residues" evidence="1">
    <location>
        <begin position="178"/>
        <end position="188"/>
    </location>
</feature>
<name>A0A9P5MVZ8_9AGAM</name>
<reference evidence="2" key="1">
    <citation type="submission" date="2019-10" db="EMBL/GenBank/DDBJ databases">
        <authorList>
            <consortium name="DOE Joint Genome Institute"/>
            <person name="Kuo A."/>
            <person name="Miyauchi S."/>
            <person name="Kiss E."/>
            <person name="Drula E."/>
            <person name="Kohler A."/>
            <person name="Sanchez-Garcia M."/>
            <person name="Andreopoulos B."/>
            <person name="Barry K.W."/>
            <person name="Bonito G."/>
            <person name="Buee M."/>
            <person name="Carver A."/>
            <person name="Chen C."/>
            <person name="Cichocki N."/>
            <person name="Clum A."/>
            <person name="Culley D."/>
            <person name="Crous P.W."/>
            <person name="Fauchery L."/>
            <person name="Girlanda M."/>
            <person name="Hayes R."/>
            <person name="Keri Z."/>
            <person name="LaButti K."/>
            <person name="Lipzen A."/>
            <person name="Lombard V."/>
            <person name="Magnuson J."/>
            <person name="Maillard F."/>
            <person name="Morin E."/>
            <person name="Murat C."/>
            <person name="Nolan M."/>
            <person name="Ohm R."/>
            <person name="Pangilinan J."/>
            <person name="Pereira M."/>
            <person name="Perotto S."/>
            <person name="Peter M."/>
            <person name="Riley R."/>
            <person name="Sitrit Y."/>
            <person name="Stielow B."/>
            <person name="Szollosi G."/>
            <person name="Zifcakova L."/>
            <person name="Stursova M."/>
            <person name="Spatafora J.W."/>
            <person name="Tedersoo L."/>
            <person name="Vaario L.-M."/>
            <person name="Yamada A."/>
            <person name="Yan M."/>
            <person name="Wang P."/>
            <person name="Xu J."/>
            <person name="Bruns T."/>
            <person name="Baldrian P."/>
            <person name="Vilgalys R."/>
            <person name="Henrissat B."/>
            <person name="Grigoriev I.V."/>
            <person name="Hibbett D."/>
            <person name="Nagy L.G."/>
            <person name="Martin F.M."/>
        </authorList>
    </citation>
    <scope>NUCLEOTIDE SEQUENCE</scope>
    <source>
        <strain evidence="2">Prilba</strain>
    </source>
</reference>
<feature type="compositionally biased region" description="Basic residues" evidence="1">
    <location>
        <begin position="220"/>
        <end position="231"/>
    </location>
</feature>